<accession>A0A6G0ZR60</accession>
<proteinExistence type="predicted"/>
<protein>
    <submittedName>
        <fullName evidence="2">THAP-type domain-containing protein</fullName>
    </submittedName>
</protein>
<feature type="transmembrane region" description="Helical" evidence="1">
    <location>
        <begin position="30"/>
        <end position="50"/>
    </location>
</feature>
<keyword evidence="1" id="KW-0812">Transmembrane</keyword>
<comment type="caution">
    <text evidence="2">The sequence shown here is derived from an EMBL/GenBank/DDBJ whole genome shotgun (WGS) entry which is preliminary data.</text>
</comment>
<keyword evidence="3" id="KW-1185">Reference proteome</keyword>
<name>A0A6G0ZR60_APHCR</name>
<evidence type="ECO:0000313" key="3">
    <source>
        <dbReference type="Proteomes" id="UP000478052"/>
    </source>
</evidence>
<keyword evidence="1" id="KW-1133">Transmembrane helix</keyword>
<dbReference type="EMBL" id="VUJU01000058">
    <property type="protein sequence ID" value="KAF0773465.1"/>
    <property type="molecule type" value="Genomic_DNA"/>
</dbReference>
<dbReference type="Proteomes" id="UP000478052">
    <property type="component" value="Unassembled WGS sequence"/>
</dbReference>
<dbReference type="AlphaFoldDB" id="A0A6G0ZR60"/>
<keyword evidence="1" id="KW-0472">Membrane</keyword>
<gene>
    <name evidence="2" type="ORF">FWK35_00000361</name>
</gene>
<evidence type="ECO:0000256" key="1">
    <source>
        <dbReference type="SAM" id="Phobius"/>
    </source>
</evidence>
<evidence type="ECO:0000313" key="2">
    <source>
        <dbReference type="EMBL" id="KAF0773465.1"/>
    </source>
</evidence>
<sequence>MNLKIKFSLKSHNETPSLRMWYNKLTIFKVIKGFFFSGLFVTIYVSITILECTSHDTISYDLNSGCTVRRQFSYRFNISQVVGCQRQINRKKLIVINIDCYLSELGLLMASSFACYLSRQM</sequence>
<reference evidence="2 3" key="1">
    <citation type="submission" date="2019-08" db="EMBL/GenBank/DDBJ databases">
        <title>Whole genome of Aphis craccivora.</title>
        <authorList>
            <person name="Voronova N.V."/>
            <person name="Shulinski R.S."/>
            <person name="Bandarenka Y.V."/>
            <person name="Zhorov D.G."/>
            <person name="Warner D."/>
        </authorList>
    </citation>
    <scope>NUCLEOTIDE SEQUENCE [LARGE SCALE GENOMIC DNA]</scope>
    <source>
        <strain evidence="2">180601</strain>
        <tissue evidence="2">Whole Body</tissue>
    </source>
</reference>
<organism evidence="2 3">
    <name type="scientific">Aphis craccivora</name>
    <name type="common">Cowpea aphid</name>
    <dbReference type="NCBI Taxonomy" id="307492"/>
    <lineage>
        <taxon>Eukaryota</taxon>
        <taxon>Metazoa</taxon>
        <taxon>Ecdysozoa</taxon>
        <taxon>Arthropoda</taxon>
        <taxon>Hexapoda</taxon>
        <taxon>Insecta</taxon>
        <taxon>Pterygota</taxon>
        <taxon>Neoptera</taxon>
        <taxon>Paraneoptera</taxon>
        <taxon>Hemiptera</taxon>
        <taxon>Sternorrhyncha</taxon>
        <taxon>Aphidomorpha</taxon>
        <taxon>Aphidoidea</taxon>
        <taxon>Aphididae</taxon>
        <taxon>Aphidini</taxon>
        <taxon>Aphis</taxon>
        <taxon>Aphis</taxon>
    </lineage>
</organism>